<dbReference type="PANTHER" id="PTHR10639:SF7">
    <property type="entry name" value="CLATHRIN LIGHT CHAIN"/>
    <property type="match status" value="1"/>
</dbReference>
<comment type="subcellular location">
    <subcellularLocation>
        <location evidence="1 6">Cytoplasmic vesicle membrane</location>
        <topology evidence="1 6">Peripheral membrane protein</topology>
        <orientation evidence="1 6">Cytoplasmic side</orientation>
    </subcellularLocation>
    <subcellularLocation>
        <location evidence="6">Membrane</location>
        <location evidence="6">Coated pit</location>
        <topology evidence="6">Peripheral membrane protein</topology>
        <orientation evidence="6">Cytoplasmic side</orientation>
    </subcellularLocation>
    <text evidence="6">Cytoplasmic face of coated pits and vesicles.</text>
</comment>
<evidence type="ECO:0000313" key="8">
    <source>
        <dbReference type="EMBL" id="SYZ64815.1"/>
    </source>
</evidence>
<evidence type="ECO:0000256" key="7">
    <source>
        <dbReference type="SAM" id="MobiDB-lite"/>
    </source>
</evidence>
<dbReference type="GO" id="GO:0006886">
    <property type="term" value="P:intracellular protein transport"/>
    <property type="evidence" value="ECO:0007669"/>
    <property type="project" value="InterPro"/>
</dbReference>
<comment type="function">
    <text evidence="6">Clathrin is the major protein of the polyhedral coat of coated pits and vesicles.</text>
</comment>
<evidence type="ECO:0000313" key="9">
    <source>
        <dbReference type="Proteomes" id="UP000319462"/>
    </source>
</evidence>
<feature type="compositionally biased region" description="Low complexity" evidence="7">
    <location>
        <begin position="61"/>
        <end position="76"/>
    </location>
</feature>
<protein>
    <recommendedName>
        <fullName evidence="6">Clathrin light chain</fullName>
    </recommendedName>
</protein>
<dbReference type="AlphaFoldDB" id="A0A3P3Z3M1"/>
<gene>
    <name evidence="8" type="ORF">LBRM2904_19.0090</name>
</gene>
<evidence type="ECO:0000256" key="4">
    <source>
        <dbReference type="ARBA" id="ARBA00023176"/>
    </source>
</evidence>
<evidence type="ECO:0000256" key="1">
    <source>
        <dbReference type="ARBA" id="ARBA00004180"/>
    </source>
</evidence>
<keyword evidence="3 6" id="KW-0472">Membrane</keyword>
<reference evidence="8 9" key="1">
    <citation type="submission" date="2018-09" db="EMBL/GenBank/DDBJ databases">
        <authorList>
            <person name="Peiro R."/>
            <person name="Begona"/>
            <person name="Cbmso G."/>
            <person name="Lopez M."/>
            <person name="Gonzalez S."/>
        </authorList>
    </citation>
    <scope>NUCLEOTIDE SEQUENCE [LARGE SCALE GENOMIC DNA]</scope>
</reference>
<dbReference type="GO" id="GO:0032050">
    <property type="term" value="F:clathrin heavy chain binding"/>
    <property type="evidence" value="ECO:0007669"/>
    <property type="project" value="TreeGrafter"/>
</dbReference>
<dbReference type="InterPro" id="IPR000996">
    <property type="entry name" value="Clathrin_L-chain"/>
</dbReference>
<proteinExistence type="inferred from homology"/>
<accession>A0A3P3Z3M1</accession>
<dbReference type="Proteomes" id="UP000319462">
    <property type="component" value="Chromosome 19"/>
</dbReference>
<comment type="similarity">
    <text evidence="2 6">Belongs to the clathrin light chain family.</text>
</comment>
<evidence type="ECO:0000256" key="2">
    <source>
        <dbReference type="ARBA" id="ARBA00005263"/>
    </source>
</evidence>
<name>A0A3P3Z3M1_LEIBR</name>
<dbReference type="GO" id="GO:0072583">
    <property type="term" value="P:clathrin-dependent endocytosis"/>
    <property type="evidence" value="ECO:0007669"/>
    <property type="project" value="TreeGrafter"/>
</dbReference>
<dbReference type="GO" id="GO:0005198">
    <property type="term" value="F:structural molecule activity"/>
    <property type="evidence" value="ECO:0007669"/>
    <property type="project" value="InterPro"/>
</dbReference>
<dbReference type="GO" id="GO:0030130">
    <property type="term" value="C:clathrin coat of trans-Golgi network vesicle"/>
    <property type="evidence" value="ECO:0007669"/>
    <property type="project" value="InterPro"/>
</dbReference>
<dbReference type="GO" id="GO:0030132">
    <property type="term" value="C:clathrin coat of coated pit"/>
    <property type="evidence" value="ECO:0007669"/>
    <property type="project" value="InterPro"/>
</dbReference>
<dbReference type="EMBL" id="LS997618">
    <property type="protein sequence ID" value="SYZ64815.1"/>
    <property type="molecule type" value="Genomic_DNA"/>
</dbReference>
<evidence type="ECO:0000256" key="3">
    <source>
        <dbReference type="ARBA" id="ARBA00023136"/>
    </source>
</evidence>
<sequence length="248" mass="26647">MEDNKDFPAPFSMSVAAEQQLQPPSLTPRSEILSVPPSLTTFDVKPPWKDGGDFGMQNTLESSPAPAAAPESVSSPLGDSATLLPPMNEHQQPSSPAEPHPTPAATSPPASEGFIASSSPEGSPNRPPTPPEKPSSVNAAKLDELKRQITSRTAAMDAATKAKEEKIITAAQMYLKELQARREEEVAAAKASHKQEQHADTKQIDDYRERGAVWGAVQMLVDLQKPNQYSKSTELMRSVLSTLSAMPP</sequence>
<organism evidence="8 9">
    <name type="scientific">Leishmania braziliensis MHOM/BR/75/M2904</name>
    <dbReference type="NCBI Taxonomy" id="420245"/>
    <lineage>
        <taxon>Eukaryota</taxon>
        <taxon>Discoba</taxon>
        <taxon>Euglenozoa</taxon>
        <taxon>Kinetoplastea</taxon>
        <taxon>Metakinetoplastina</taxon>
        <taxon>Trypanosomatida</taxon>
        <taxon>Trypanosomatidae</taxon>
        <taxon>Leishmaniinae</taxon>
        <taxon>Leishmania</taxon>
        <taxon>Leishmania braziliensis species complex</taxon>
    </lineage>
</organism>
<dbReference type="Pfam" id="PF01086">
    <property type="entry name" value="Clathrin_lg_ch"/>
    <property type="match status" value="1"/>
</dbReference>
<feature type="compositionally biased region" description="Polar residues" evidence="7">
    <location>
        <begin position="17"/>
        <end position="28"/>
    </location>
</feature>
<dbReference type="PANTHER" id="PTHR10639">
    <property type="entry name" value="CLATHRIN LIGHT CHAIN"/>
    <property type="match status" value="1"/>
</dbReference>
<evidence type="ECO:0000256" key="6">
    <source>
        <dbReference type="RuleBase" id="RU363137"/>
    </source>
</evidence>
<keyword evidence="5 6" id="KW-0968">Cytoplasmic vesicle</keyword>
<keyword evidence="4 6" id="KW-0168">Coated pit</keyword>
<feature type="compositionally biased region" description="Low complexity" evidence="7">
    <location>
        <begin position="103"/>
        <end position="112"/>
    </location>
</feature>
<feature type="region of interest" description="Disordered" evidence="7">
    <location>
        <begin position="1"/>
        <end position="139"/>
    </location>
</feature>
<evidence type="ECO:0000256" key="5">
    <source>
        <dbReference type="ARBA" id="ARBA00023329"/>
    </source>
</evidence>